<dbReference type="PROSITE" id="PS50043">
    <property type="entry name" value="HTH_LUXR_2"/>
    <property type="match status" value="1"/>
</dbReference>
<dbReference type="Gene3D" id="3.40.50.2300">
    <property type="match status" value="1"/>
</dbReference>
<keyword evidence="1" id="KW-0597">Phosphoprotein</keyword>
<dbReference type="SUPFAM" id="SSF46894">
    <property type="entry name" value="C-terminal effector domain of the bipartite response regulators"/>
    <property type="match status" value="1"/>
</dbReference>
<keyword evidence="4" id="KW-0804">Transcription</keyword>
<dbReference type="Proteomes" id="UP001596233">
    <property type="component" value="Unassembled WGS sequence"/>
</dbReference>
<reference evidence="9" key="1">
    <citation type="journal article" date="2019" name="Int. J. Syst. Evol. Microbiol.">
        <title>The Global Catalogue of Microorganisms (GCM) 10K type strain sequencing project: providing services to taxonomists for standard genome sequencing and annotation.</title>
        <authorList>
            <consortium name="The Broad Institute Genomics Platform"/>
            <consortium name="The Broad Institute Genome Sequencing Center for Infectious Disease"/>
            <person name="Wu L."/>
            <person name="Ma J."/>
        </authorList>
    </citation>
    <scope>NUCLEOTIDE SEQUENCE [LARGE SCALE GENOMIC DNA]</scope>
    <source>
        <strain evidence="9">PCU 280</strain>
    </source>
</reference>
<keyword evidence="9" id="KW-1185">Reference proteome</keyword>
<evidence type="ECO:0000313" key="8">
    <source>
        <dbReference type="EMBL" id="MFC6332975.1"/>
    </source>
</evidence>
<dbReference type="Pfam" id="PF00196">
    <property type="entry name" value="GerE"/>
    <property type="match status" value="1"/>
</dbReference>
<evidence type="ECO:0000256" key="3">
    <source>
        <dbReference type="ARBA" id="ARBA00023125"/>
    </source>
</evidence>
<keyword evidence="2" id="KW-0805">Transcription regulation</keyword>
<dbReference type="InterPro" id="IPR000792">
    <property type="entry name" value="Tscrpt_reg_LuxR_C"/>
</dbReference>
<dbReference type="CDD" id="cd06170">
    <property type="entry name" value="LuxR_C_like"/>
    <property type="match status" value="1"/>
</dbReference>
<protein>
    <submittedName>
        <fullName evidence="8">Response regulator</fullName>
    </submittedName>
</protein>
<dbReference type="SMART" id="SM00421">
    <property type="entry name" value="HTH_LUXR"/>
    <property type="match status" value="1"/>
</dbReference>
<dbReference type="InterPro" id="IPR016032">
    <property type="entry name" value="Sig_transdc_resp-reg_C-effctor"/>
</dbReference>
<dbReference type="InterPro" id="IPR058245">
    <property type="entry name" value="NreC/VraR/RcsB-like_REC"/>
</dbReference>
<dbReference type="RefSeq" id="WP_379233958.1">
    <property type="nucleotide sequence ID" value="NZ_JBHSTE010000003.1"/>
</dbReference>
<sequence>MLIKLLLIETNEHFAQQAVSLLEPIEHIMICGYAATYEDSLQLIDKYEPQIVLLELNLNKEHGVTFSAKLKKRYPHIHIIIYTDYDYVPFFNQLIESGVSGMMNKSSAVEELLCMVSTVMSGRTIVPLTLYKQIKLHRSDHVKHYWEFDLTPTERHILELIYERHTNAFIAKTIYLSESSVEKYLRKIYDKLGVRNKTEAIKRMQQDLRFRLVNHHQEQ</sequence>
<dbReference type="InterPro" id="IPR001789">
    <property type="entry name" value="Sig_transdc_resp-reg_receiver"/>
</dbReference>
<name>A0ABW1V6G0_9BACL</name>
<dbReference type="PANTHER" id="PTHR43214">
    <property type="entry name" value="TWO-COMPONENT RESPONSE REGULATOR"/>
    <property type="match status" value="1"/>
</dbReference>
<evidence type="ECO:0000256" key="1">
    <source>
        <dbReference type="ARBA" id="ARBA00022553"/>
    </source>
</evidence>
<comment type="caution">
    <text evidence="8">The sequence shown here is derived from an EMBL/GenBank/DDBJ whole genome shotgun (WGS) entry which is preliminary data.</text>
</comment>
<proteinExistence type="predicted"/>
<dbReference type="EMBL" id="JBHSTE010000003">
    <property type="protein sequence ID" value="MFC6332975.1"/>
    <property type="molecule type" value="Genomic_DNA"/>
</dbReference>
<evidence type="ECO:0000259" key="6">
    <source>
        <dbReference type="PROSITE" id="PS50043"/>
    </source>
</evidence>
<dbReference type="Pfam" id="PF00072">
    <property type="entry name" value="Response_reg"/>
    <property type="match status" value="1"/>
</dbReference>
<gene>
    <name evidence="8" type="ORF">ACFP56_10105</name>
</gene>
<organism evidence="8 9">
    <name type="scientific">Paenibacillus septentrionalis</name>
    <dbReference type="NCBI Taxonomy" id="429342"/>
    <lineage>
        <taxon>Bacteria</taxon>
        <taxon>Bacillati</taxon>
        <taxon>Bacillota</taxon>
        <taxon>Bacilli</taxon>
        <taxon>Bacillales</taxon>
        <taxon>Paenibacillaceae</taxon>
        <taxon>Paenibacillus</taxon>
    </lineage>
</organism>
<dbReference type="InterPro" id="IPR011006">
    <property type="entry name" value="CheY-like_superfamily"/>
</dbReference>
<dbReference type="InterPro" id="IPR039420">
    <property type="entry name" value="WalR-like"/>
</dbReference>
<evidence type="ECO:0000256" key="5">
    <source>
        <dbReference type="PROSITE-ProRule" id="PRU00169"/>
    </source>
</evidence>
<feature type="domain" description="HTH luxR-type" evidence="6">
    <location>
        <begin position="143"/>
        <end position="208"/>
    </location>
</feature>
<dbReference type="SMART" id="SM00448">
    <property type="entry name" value="REC"/>
    <property type="match status" value="1"/>
</dbReference>
<accession>A0ABW1V6G0</accession>
<keyword evidence="3" id="KW-0238">DNA-binding</keyword>
<feature type="domain" description="Response regulatory" evidence="7">
    <location>
        <begin position="4"/>
        <end position="120"/>
    </location>
</feature>
<dbReference type="SUPFAM" id="SSF52172">
    <property type="entry name" value="CheY-like"/>
    <property type="match status" value="1"/>
</dbReference>
<evidence type="ECO:0000256" key="4">
    <source>
        <dbReference type="ARBA" id="ARBA00023163"/>
    </source>
</evidence>
<dbReference type="PROSITE" id="PS50110">
    <property type="entry name" value="RESPONSE_REGULATORY"/>
    <property type="match status" value="1"/>
</dbReference>
<comment type="caution">
    <text evidence="5">Lacks conserved residue(s) required for the propagation of feature annotation.</text>
</comment>
<evidence type="ECO:0000259" key="7">
    <source>
        <dbReference type="PROSITE" id="PS50110"/>
    </source>
</evidence>
<dbReference type="CDD" id="cd17535">
    <property type="entry name" value="REC_NarL-like"/>
    <property type="match status" value="1"/>
</dbReference>
<evidence type="ECO:0000256" key="2">
    <source>
        <dbReference type="ARBA" id="ARBA00023015"/>
    </source>
</evidence>
<evidence type="ECO:0000313" key="9">
    <source>
        <dbReference type="Proteomes" id="UP001596233"/>
    </source>
</evidence>